<evidence type="ECO:0000313" key="2">
    <source>
        <dbReference type="Proteomes" id="UP000652761"/>
    </source>
</evidence>
<protein>
    <submittedName>
        <fullName evidence="1">Uncharacterized protein</fullName>
    </submittedName>
</protein>
<reference evidence="1" key="1">
    <citation type="submission" date="2017-07" db="EMBL/GenBank/DDBJ databases">
        <title>Taro Niue Genome Assembly and Annotation.</title>
        <authorList>
            <person name="Atibalentja N."/>
            <person name="Keating K."/>
            <person name="Fields C.J."/>
        </authorList>
    </citation>
    <scope>NUCLEOTIDE SEQUENCE</scope>
    <source>
        <strain evidence="1">Niue_2</strain>
        <tissue evidence="1">Leaf</tissue>
    </source>
</reference>
<proteinExistence type="predicted"/>
<comment type="caution">
    <text evidence="1">The sequence shown here is derived from an EMBL/GenBank/DDBJ whole genome shotgun (WGS) entry which is preliminary data.</text>
</comment>
<dbReference type="Proteomes" id="UP000652761">
    <property type="component" value="Unassembled WGS sequence"/>
</dbReference>
<gene>
    <name evidence="1" type="ORF">Taro_035305</name>
</gene>
<accession>A0A843W5D5</accession>
<evidence type="ECO:0000313" key="1">
    <source>
        <dbReference type="EMBL" id="MQM02537.1"/>
    </source>
</evidence>
<feature type="non-terminal residue" evidence="1">
    <location>
        <position position="1"/>
    </location>
</feature>
<keyword evidence="2" id="KW-1185">Reference proteome</keyword>
<dbReference type="EMBL" id="NMUH01002869">
    <property type="protein sequence ID" value="MQM02537.1"/>
    <property type="molecule type" value="Genomic_DNA"/>
</dbReference>
<sequence>IRLPDYTSFPGDRIHITSSSVTCPIPFSSRGKIDPGSASRYITSLLYAHIPGPVDSSKKFPLSVRDSLFDMFMEARDKAAKIAGIQDPIAWMDYDLVWMRRTIGSPFVIVGLLDHGRRGHKRLNAIGQLIRKRMCILHHELECAPTFCELFDRTHKRKGTDDYVSESACMIVKTYDRTMADRYAKGTLQPDLDPKA</sequence>
<organism evidence="1 2">
    <name type="scientific">Colocasia esculenta</name>
    <name type="common">Wild taro</name>
    <name type="synonym">Arum esculentum</name>
    <dbReference type="NCBI Taxonomy" id="4460"/>
    <lineage>
        <taxon>Eukaryota</taxon>
        <taxon>Viridiplantae</taxon>
        <taxon>Streptophyta</taxon>
        <taxon>Embryophyta</taxon>
        <taxon>Tracheophyta</taxon>
        <taxon>Spermatophyta</taxon>
        <taxon>Magnoliopsida</taxon>
        <taxon>Liliopsida</taxon>
        <taxon>Araceae</taxon>
        <taxon>Aroideae</taxon>
        <taxon>Colocasieae</taxon>
        <taxon>Colocasia</taxon>
    </lineage>
</organism>
<dbReference type="AlphaFoldDB" id="A0A843W5D5"/>
<name>A0A843W5D5_COLES</name>